<evidence type="ECO:0000313" key="2">
    <source>
        <dbReference type="EMBL" id="CEK28790.1"/>
    </source>
</evidence>
<gene>
    <name evidence="2" type="ORF">CSF007_15335</name>
</gene>
<evidence type="ECO:0000256" key="1">
    <source>
        <dbReference type="SAM" id="Phobius"/>
    </source>
</evidence>
<reference evidence="2" key="1">
    <citation type="journal article" date="2015" name="Genome Announc.">
        <title>Complete Genome Sequence of Yersinia ruckeri Strain CSF007-82, Etiologic Agent of Red Mouth Disease in Salmonid Fish.</title>
        <authorList>
            <person name="Nelson M.C."/>
            <person name="LaPatra S.E."/>
            <person name="Welch T.J."/>
            <person name="Graf J."/>
        </authorList>
    </citation>
    <scope>NUCLEOTIDE SEQUENCE</scope>
    <source>
        <strain evidence="2">CSF007-82</strain>
    </source>
</reference>
<name>A0A0A8VGV4_YERRU</name>
<accession>A0A0A8VGV4</accession>
<keyword evidence="1" id="KW-0812">Transmembrane</keyword>
<feature type="transmembrane region" description="Helical" evidence="1">
    <location>
        <begin position="31"/>
        <end position="51"/>
    </location>
</feature>
<organism evidence="2">
    <name type="scientific">Yersinia ruckeri</name>
    <dbReference type="NCBI Taxonomy" id="29486"/>
    <lineage>
        <taxon>Bacteria</taxon>
        <taxon>Pseudomonadati</taxon>
        <taxon>Pseudomonadota</taxon>
        <taxon>Gammaproteobacteria</taxon>
        <taxon>Enterobacterales</taxon>
        <taxon>Yersiniaceae</taxon>
        <taxon>Yersinia</taxon>
    </lineage>
</organism>
<protein>
    <submittedName>
        <fullName evidence="2">Uncharacterized protein</fullName>
    </submittedName>
</protein>
<dbReference type="EMBL" id="LN681231">
    <property type="protein sequence ID" value="CEK28790.1"/>
    <property type="molecule type" value="Genomic_DNA"/>
</dbReference>
<dbReference type="AlphaFoldDB" id="A0A0A8VGV4"/>
<keyword evidence="1" id="KW-1133">Transmembrane helix</keyword>
<sequence length="66" mass="7916">MPDVFRQMILALRYHWHQKVKLGAGFRYTKLFYVYQLIVGKIILFFIRQFLGKCNPLPSWLKGNPD</sequence>
<proteinExistence type="predicted"/>
<keyword evidence="1" id="KW-0472">Membrane</keyword>